<reference evidence="12 13" key="1">
    <citation type="journal article" date="2010" name="PLoS Biol.">
        <title>Multi-platform next-generation sequencing of the domestic turkey (Meleagris gallopavo): genome assembly and analysis.</title>
        <authorList>
            <person name="Dalloul R.A."/>
            <person name="Long J.A."/>
            <person name="Zimin A.V."/>
            <person name="Aslam L."/>
            <person name="Beal K."/>
            <person name="Blomberg L.A."/>
            <person name="Bouffard P."/>
            <person name="Burt D.W."/>
            <person name="Crasta O."/>
            <person name="Crooijmans R.P."/>
            <person name="Cooper K."/>
            <person name="Coulombe R.A."/>
            <person name="De S."/>
            <person name="Delany M.E."/>
            <person name="Dodgson J.B."/>
            <person name="Dong J.J."/>
            <person name="Evans C."/>
            <person name="Frederickson K.M."/>
            <person name="Flicek P."/>
            <person name="Florea L."/>
            <person name="Folkerts O."/>
            <person name="Groenen M.A."/>
            <person name="Harkins T.T."/>
            <person name="Herrero J."/>
            <person name="Hoffmann S."/>
            <person name="Megens H.J."/>
            <person name="Jiang A."/>
            <person name="de Jong P."/>
            <person name="Kaiser P."/>
            <person name="Kim H."/>
            <person name="Kim K.W."/>
            <person name="Kim S."/>
            <person name="Langenberger D."/>
            <person name="Lee M.K."/>
            <person name="Lee T."/>
            <person name="Mane S."/>
            <person name="Marcais G."/>
            <person name="Marz M."/>
            <person name="McElroy A.P."/>
            <person name="Modise T."/>
            <person name="Nefedov M."/>
            <person name="Notredame C."/>
            <person name="Paton I.R."/>
            <person name="Payne W.S."/>
            <person name="Pertea G."/>
            <person name="Prickett D."/>
            <person name="Puiu D."/>
            <person name="Qioa D."/>
            <person name="Raineri E."/>
            <person name="Ruffier M."/>
            <person name="Salzberg S.L."/>
            <person name="Schatz M.C."/>
            <person name="Scheuring C."/>
            <person name="Schmidt C.J."/>
            <person name="Schroeder S."/>
            <person name="Searle S.M."/>
            <person name="Smith E.J."/>
            <person name="Smith J."/>
            <person name="Sonstegard T.S."/>
            <person name="Stadler P.F."/>
            <person name="Tafer H."/>
            <person name="Tu Z.J."/>
            <person name="Van Tassell C.P."/>
            <person name="Vilella A.J."/>
            <person name="Williams K.P."/>
            <person name="Yorke J.A."/>
            <person name="Zhang L."/>
            <person name="Zhang H.B."/>
            <person name="Zhang X."/>
            <person name="Zhang Y."/>
            <person name="Reed K.M."/>
        </authorList>
    </citation>
    <scope>NUCLEOTIDE SEQUENCE [LARGE SCALE GENOMIC DNA]</scope>
</reference>
<dbReference type="GeneTree" id="ENSGT00390000011904"/>
<evidence type="ECO:0000256" key="8">
    <source>
        <dbReference type="ARBA" id="ARBA00023212"/>
    </source>
</evidence>
<evidence type="ECO:0000256" key="1">
    <source>
        <dbReference type="ARBA" id="ARBA00004186"/>
    </source>
</evidence>
<evidence type="ECO:0000259" key="11">
    <source>
        <dbReference type="Pfam" id="PF14932"/>
    </source>
</evidence>
<dbReference type="PANTHER" id="PTHR19378">
    <property type="entry name" value="GOLGIN- RELATED"/>
    <property type="match status" value="1"/>
</dbReference>
<reference evidence="12" key="3">
    <citation type="submission" date="2025-09" db="UniProtKB">
        <authorList>
            <consortium name="Ensembl"/>
        </authorList>
    </citation>
    <scope>IDENTIFICATION</scope>
</reference>
<dbReference type="GO" id="GO:0005815">
    <property type="term" value="C:microtubule organizing center"/>
    <property type="evidence" value="ECO:0007669"/>
    <property type="project" value="TreeGrafter"/>
</dbReference>
<dbReference type="PANTHER" id="PTHR19378:SF1">
    <property type="entry name" value="HAUS AUGMIN-LIKE COMPLEX SUBUNIT 3 N-TERMINAL DOMAIN-CONTAINING PROTEIN"/>
    <property type="match status" value="1"/>
</dbReference>
<evidence type="ECO:0000313" key="12">
    <source>
        <dbReference type="Ensembl" id="ENSMGAP00000003234.3"/>
    </source>
</evidence>
<gene>
    <name evidence="12" type="primary">LOC104913127</name>
</gene>
<dbReference type="GO" id="GO:0070652">
    <property type="term" value="C:HAUS complex"/>
    <property type="evidence" value="ECO:0007669"/>
    <property type="project" value="InterPro"/>
</dbReference>
<evidence type="ECO:0000256" key="9">
    <source>
        <dbReference type="ARBA" id="ARBA00023306"/>
    </source>
</evidence>
<dbReference type="Proteomes" id="UP000001645">
    <property type="component" value="Chromosome 14"/>
</dbReference>
<keyword evidence="5" id="KW-0493">Microtubule</keyword>
<organism evidence="12 13">
    <name type="scientific">Meleagris gallopavo</name>
    <name type="common">Wild turkey</name>
    <dbReference type="NCBI Taxonomy" id="9103"/>
    <lineage>
        <taxon>Eukaryota</taxon>
        <taxon>Metazoa</taxon>
        <taxon>Chordata</taxon>
        <taxon>Craniata</taxon>
        <taxon>Vertebrata</taxon>
        <taxon>Euteleostomi</taxon>
        <taxon>Archelosauria</taxon>
        <taxon>Archosauria</taxon>
        <taxon>Dinosauria</taxon>
        <taxon>Saurischia</taxon>
        <taxon>Theropoda</taxon>
        <taxon>Coelurosauria</taxon>
        <taxon>Aves</taxon>
        <taxon>Neognathae</taxon>
        <taxon>Galloanserae</taxon>
        <taxon>Galliformes</taxon>
        <taxon>Phasianidae</taxon>
        <taxon>Meleagridinae</taxon>
        <taxon>Meleagris</taxon>
    </lineage>
</organism>
<keyword evidence="4" id="KW-0132">Cell division</keyword>
<dbReference type="InterPro" id="IPR032733">
    <property type="entry name" value="HAUS3_N"/>
</dbReference>
<dbReference type="InParanoid" id="G1MWS6"/>
<keyword evidence="13" id="KW-1185">Reference proteome</keyword>
<dbReference type="GO" id="GO:0072686">
    <property type="term" value="C:mitotic spindle"/>
    <property type="evidence" value="ECO:0007669"/>
    <property type="project" value="TreeGrafter"/>
</dbReference>
<keyword evidence="6" id="KW-0498">Mitosis</keyword>
<feature type="coiled-coil region" evidence="10">
    <location>
        <begin position="417"/>
        <end position="444"/>
    </location>
</feature>
<evidence type="ECO:0000256" key="4">
    <source>
        <dbReference type="ARBA" id="ARBA00022618"/>
    </source>
</evidence>
<evidence type="ECO:0000256" key="2">
    <source>
        <dbReference type="ARBA" id="ARBA00009645"/>
    </source>
</evidence>
<accession>G1MWS6</accession>
<evidence type="ECO:0000256" key="10">
    <source>
        <dbReference type="SAM" id="Coils"/>
    </source>
</evidence>
<keyword evidence="9" id="KW-0131">Cell cycle</keyword>
<evidence type="ECO:0000256" key="7">
    <source>
        <dbReference type="ARBA" id="ARBA00023054"/>
    </source>
</evidence>
<dbReference type="PRINTS" id="PR02089">
    <property type="entry name" value="HAUSAUGMINL3"/>
</dbReference>
<feature type="domain" description="HAUS augmin-like complex subunit 3 N-terminal" evidence="11">
    <location>
        <begin position="42"/>
        <end position="293"/>
    </location>
</feature>
<evidence type="ECO:0000256" key="5">
    <source>
        <dbReference type="ARBA" id="ARBA00022701"/>
    </source>
</evidence>
<dbReference type="AlphaFoldDB" id="G1MWS6"/>
<dbReference type="Bgee" id="ENSMGAG00000003524">
    <property type="expression patterns" value="Expressed in multicellular organism and 1 other cell type or tissue"/>
</dbReference>
<evidence type="ECO:0000256" key="3">
    <source>
        <dbReference type="ARBA" id="ARBA00022490"/>
    </source>
</evidence>
<keyword evidence="3" id="KW-0963">Cytoplasm</keyword>
<comment type="similarity">
    <text evidence="2">Belongs to the HAUS3 family.</text>
</comment>
<proteinExistence type="inferred from homology"/>
<dbReference type="GO" id="GO:0005874">
    <property type="term" value="C:microtubule"/>
    <property type="evidence" value="ECO:0007669"/>
    <property type="project" value="UniProtKB-KW"/>
</dbReference>
<dbReference type="GO" id="GO:0051225">
    <property type="term" value="P:spindle assembly"/>
    <property type="evidence" value="ECO:0007669"/>
    <property type="project" value="InterPro"/>
</dbReference>
<comment type="subcellular location">
    <subcellularLocation>
        <location evidence="1">Cytoplasm</location>
        <location evidence="1">Cytoskeleton</location>
        <location evidence="1">Spindle</location>
    </subcellularLocation>
</comment>
<dbReference type="InterPro" id="IPR026206">
    <property type="entry name" value="HAUS3"/>
</dbReference>
<dbReference type="GO" id="GO:0051301">
    <property type="term" value="P:cell division"/>
    <property type="evidence" value="ECO:0007669"/>
    <property type="project" value="UniProtKB-KW"/>
</dbReference>
<sequence length="606" mass="69629">MSSRRRSQTFLQDKVNRGAEFVKTLRLFYPQADTLCKKDFDWLFDCPETEQFIMWFCKTVGEENVLSPAEVQAYDALAAAGKPILEGDALEQVLQKCQKTLQLKHVIPEAEGREQEIQELKGYRAHQLWQLNKLQVWAASLQQELRYLEEEEKATKEVLRKAHVELRVEIFRTTAVLKQLIELAKQQVEEYEEARKGQPPALLHEMDLRSYIELEQQFTDALERLMEQVLPGSAQTPESSVQEGLEAKIQKGLKSLRTNGDEMLGNRDNFWMELCQLETAYICAQIEVIAISAKVEGNCAALNWAQKTLKALKENKVGLMLLSNPVLCSTQQLHTLRCDIAQIQTHQLLPQVKAAASLFLLPVLQEKFHLDNTRLQDIGQRQEEAAAWVASQKSRLDLLELQLKWEKKELDQKAAWLGEIETALKNAQTKLQAYHERCKEASSSMKGSACTQKKPEDSIAMRLWGVLMGQDQDDQQSCSYKAIAARSSQLVQEQRELEAQLAAPIPQQSNLESTIEELYWQLHNHSKQLQLCSPETTEVMQQLITMQDVLHQNLTELLSDLKVKRRSLQDPNLQAERKLYLHFFCNEDRLREMVEEQEKEALSSSK</sequence>
<evidence type="ECO:0000313" key="13">
    <source>
        <dbReference type="Proteomes" id="UP000001645"/>
    </source>
</evidence>
<dbReference type="GO" id="GO:0031023">
    <property type="term" value="P:microtubule organizing center organization"/>
    <property type="evidence" value="ECO:0007669"/>
    <property type="project" value="TreeGrafter"/>
</dbReference>
<dbReference type="Ensembl" id="ENSMGAT00000003933.3">
    <property type="protein sequence ID" value="ENSMGAP00000003234.3"/>
    <property type="gene ID" value="ENSMGAG00000003524.3"/>
</dbReference>
<dbReference type="HOGENOM" id="CLU_031795_0_0_1"/>
<feature type="coiled-coil region" evidence="10">
    <location>
        <begin position="131"/>
        <end position="197"/>
    </location>
</feature>
<dbReference type="Pfam" id="PF14932">
    <property type="entry name" value="HAUS-augmin3"/>
    <property type="match status" value="1"/>
</dbReference>
<keyword evidence="7 10" id="KW-0175">Coiled coil</keyword>
<name>G1MWS6_MELGA</name>
<keyword evidence="8" id="KW-0206">Cytoskeleton</keyword>
<reference evidence="12" key="2">
    <citation type="submission" date="2025-08" db="UniProtKB">
        <authorList>
            <consortium name="Ensembl"/>
        </authorList>
    </citation>
    <scope>IDENTIFICATION</scope>
</reference>
<evidence type="ECO:0000256" key="6">
    <source>
        <dbReference type="ARBA" id="ARBA00022776"/>
    </source>
</evidence>
<protein>
    <recommendedName>
        <fullName evidence="11">HAUS augmin-like complex subunit 3 N-terminal domain-containing protein</fullName>
    </recommendedName>
</protein>